<keyword evidence="1" id="KW-1133">Transmembrane helix</keyword>
<evidence type="ECO:0000256" key="1">
    <source>
        <dbReference type="SAM" id="Phobius"/>
    </source>
</evidence>
<dbReference type="PATRIC" id="fig|1423744.4.peg.1240"/>
<accession>A0A0R2DL27</accession>
<keyword evidence="3" id="KW-1185">Reference proteome</keyword>
<name>A0A0R2DL27_9LACO</name>
<sequence length="135" mass="15452">MLSVFVAWLGLMSSLDKELTFASYIICNFVVLLGIFGYIAIKVYRLKLDQVEVYNDTQYGQLMRKSKKSFVLGGLFFFVGTRVLSIIMNLVDAKNQLSLMDLVLSPKDNIQMLISTALFIIFMYILTKARIKKDE</sequence>
<evidence type="ECO:0008006" key="4">
    <source>
        <dbReference type="Google" id="ProtNLM"/>
    </source>
</evidence>
<dbReference type="EMBL" id="AYZL01000006">
    <property type="protein sequence ID" value="KRN04850.1"/>
    <property type="molecule type" value="Genomic_DNA"/>
</dbReference>
<dbReference type="STRING" id="1423744.FC86_GL001209"/>
<keyword evidence="1" id="KW-0472">Membrane</keyword>
<gene>
    <name evidence="2" type="ORF">FC86_GL001209</name>
</gene>
<reference evidence="2 3" key="1">
    <citation type="journal article" date="2015" name="Genome Announc.">
        <title>Expanding the biotechnology potential of lactobacilli through comparative genomics of 213 strains and associated genera.</title>
        <authorList>
            <person name="Sun Z."/>
            <person name="Harris H.M."/>
            <person name="McCann A."/>
            <person name="Guo C."/>
            <person name="Argimon S."/>
            <person name="Zhang W."/>
            <person name="Yang X."/>
            <person name="Jeffery I.B."/>
            <person name="Cooney J.C."/>
            <person name="Kagawa T.F."/>
            <person name="Liu W."/>
            <person name="Song Y."/>
            <person name="Salvetti E."/>
            <person name="Wrobel A."/>
            <person name="Rasinkangas P."/>
            <person name="Parkhill J."/>
            <person name="Rea M.C."/>
            <person name="O'Sullivan O."/>
            <person name="Ritari J."/>
            <person name="Douillard F.P."/>
            <person name="Paul Ross R."/>
            <person name="Yang R."/>
            <person name="Briner A.E."/>
            <person name="Felis G.E."/>
            <person name="de Vos W.M."/>
            <person name="Barrangou R."/>
            <person name="Klaenhammer T.R."/>
            <person name="Caufield P.W."/>
            <person name="Cui Y."/>
            <person name="Zhang H."/>
            <person name="O'Toole P.W."/>
        </authorList>
    </citation>
    <scope>NUCLEOTIDE SEQUENCE [LARGE SCALE GENOMIC DNA]</scope>
    <source>
        <strain evidence="2 3">DSM 23037</strain>
    </source>
</reference>
<comment type="caution">
    <text evidence="2">The sequence shown here is derived from an EMBL/GenBank/DDBJ whole genome shotgun (WGS) entry which is preliminary data.</text>
</comment>
<organism evidence="2 3">
    <name type="scientific">Holzapfeliella floricola DSM 23037 = JCM 16512</name>
    <dbReference type="NCBI Taxonomy" id="1423744"/>
    <lineage>
        <taxon>Bacteria</taxon>
        <taxon>Bacillati</taxon>
        <taxon>Bacillota</taxon>
        <taxon>Bacilli</taxon>
        <taxon>Lactobacillales</taxon>
        <taxon>Lactobacillaceae</taxon>
        <taxon>Holzapfeliella</taxon>
    </lineage>
</organism>
<dbReference type="AlphaFoldDB" id="A0A0R2DL27"/>
<keyword evidence="1" id="KW-0812">Transmembrane</keyword>
<proteinExistence type="predicted"/>
<evidence type="ECO:0000313" key="3">
    <source>
        <dbReference type="Proteomes" id="UP000051378"/>
    </source>
</evidence>
<feature type="transmembrane region" description="Helical" evidence="1">
    <location>
        <begin position="20"/>
        <end position="41"/>
    </location>
</feature>
<feature type="transmembrane region" description="Helical" evidence="1">
    <location>
        <begin position="70"/>
        <end position="90"/>
    </location>
</feature>
<evidence type="ECO:0000313" key="2">
    <source>
        <dbReference type="EMBL" id="KRN04850.1"/>
    </source>
</evidence>
<feature type="transmembrane region" description="Helical" evidence="1">
    <location>
        <begin position="110"/>
        <end position="127"/>
    </location>
</feature>
<dbReference type="Proteomes" id="UP000051378">
    <property type="component" value="Unassembled WGS sequence"/>
</dbReference>
<protein>
    <recommendedName>
        <fullName evidence="4">DUF3278 domain-containing protein</fullName>
    </recommendedName>
</protein>